<reference evidence="3 4" key="1">
    <citation type="submission" date="2019-12" db="EMBL/GenBank/DDBJ databases">
        <title>Shewanella insulae sp. nov., isolated from a tidal flat.</title>
        <authorList>
            <person name="Yoon J.-H."/>
        </authorList>
    </citation>
    <scope>NUCLEOTIDE SEQUENCE [LARGE SCALE GENOMIC DNA]</scope>
    <source>
        <strain evidence="3 4">JBTF-M18</strain>
    </source>
</reference>
<dbReference type="Proteomes" id="UP000474778">
    <property type="component" value="Unassembled WGS sequence"/>
</dbReference>
<keyword evidence="1" id="KW-0678">Repressor</keyword>
<dbReference type="InterPro" id="IPR050990">
    <property type="entry name" value="UPF0237/GcvR_regulator"/>
</dbReference>
<accession>A0A6L7I184</accession>
<dbReference type="PANTHER" id="PTHR34875:SF6">
    <property type="entry name" value="UPF0237 PROTEIN MJ1558"/>
    <property type="match status" value="1"/>
</dbReference>
<evidence type="ECO:0000313" key="4">
    <source>
        <dbReference type="Proteomes" id="UP000474778"/>
    </source>
</evidence>
<evidence type="ECO:0000259" key="2">
    <source>
        <dbReference type="PROSITE" id="PS51671"/>
    </source>
</evidence>
<comment type="subcellular location">
    <subcellularLocation>
        <location evidence="1">Cytoplasm</location>
    </subcellularLocation>
</comment>
<dbReference type="AlphaFoldDB" id="A0A6L7I184"/>
<protein>
    <recommendedName>
        <fullName evidence="1">Glycine cleavage system transcriptional repressor</fullName>
    </recommendedName>
</protein>
<dbReference type="GO" id="GO:0006355">
    <property type="term" value="P:regulation of DNA-templated transcription"/>
    <property type="evidence" value="ECO:0007669"/>
    <property type="project" value="UniProtKB-UniRule"/>
</dbReference>
<comment type="caution">
    <text evidence="3">The sequence shown here is derived from an EMBL/GenBank/DDBJ whole genome shotgun (WGS) entry which is preliminary data.</text>
</comment>
<evidence type="ECO:0000256" key="1">
    <source>
        <dbReference type="PIRNR" id="PIRNR028103"/>
    </source>
</evidence>
<dbReference type="RefSeq" id="WP_160798014.1">
    <property type="nucleotide sequence ID" value="NZ_JAKEVE010000018.1"/>
</dbReference>
<dbReference type="EMBL" id="WRPA01000016">
    <property type="protein sequence ID" value="MXR70173.1"/>
    <property type="molecule type" value="Genomic_DNA"/>
</dbReference>
<feature type="domain" description="ACT" evidence="2">
    <location>
        <begin position="90"/>
        <end position="167"/>
    </location>
</feature>
<gene>
    <name evidence="3" type="ORF">GNT65_16020</name>
</gene>
<dbReference type="InterPro" id="IPR002912">
    <property type="entry name" value="ACT_dom"/>
</dbReference>
<dbReference type="PIRSF" id="PIRSF028103">
    <property type="entry name" value="GcvR"/>
    <property type="match status" value="1"/>
</dbReference>
<organism evidence="3 4">
    <name type="scientific">Shewanella insulae</name>
    <dbReference type="NCBI Taxonomy" id="2681496"/>
    <lineage>
        <taxon>Bacteria</taxon>
        <taxon>Pseudomonadati</taxon>
        <taxon>Pseudomonadota</taxon>
        <taxon>Gammaproteobacteria</taxon>
        <taxon>Alteromonadales</taxon>
        <taxon>Shewanellaceae</taxon>
        <taxon>Shewanella</taxon>
    </lineage>
</organism>
<keyword evidence="4" id="KW-1185">Reference proteome</keyword>
<keyword evidence="1" id="KW-0804">Transcription</keyword>
<evidence type="ECO:0000313" key="3">
    <source>
        <dbReference type="EMBL" id="MXR70173.1"/>
    </source>
</evidence>
<sequence>MNKMFVTTVTGVVTPGVVKAMANLTREAGGEWLSSKVIKMDAWFAAMMKVAIAEDKVADLQADFVQQFPELTFSFSDMAEVLSEHTRSLRFNVDCSDRPGLTREIVDILSNLDLEVEQMECNRVHVSTLGQTVFSAKLAVSVPDEISGDSIIELLENVSQDARVSLT</sequence>
<dbReference type="PROSITE" id="PS51671">
    <property type="entry name" value="ACT"/>
    <property type="match status" value="1"/>
</dbReference>
<dbReference type="Pfam" id="PF13740">
    <property type="entry name" value="ACT_6"/>
    <property type="match status" value="1"/>
</dbReference>
<dbReference type="Gene3D" id="3.30.70.260">
    <property type="match status" value="2"/>
</dbReference>
<proteinExistence type="predicted"/>
<dbReference type="InterPro" id="IPR016867">
    <property type="entry name" value="GcvR"/>
</dbReference>
<dbReference type="SUPFAM" id="SSF55021">
    <property type="entry name" value="ACT-like"/>
    <property type="match status" value="1"/>
</dbReference>
<dbReference type="GO" id="GO:0005737">
    <property type="term" value="C:cytoplasm"/>
    <property type="evidence" value="ECO:0007669"/>
    <property type="project" value="UniProtKB-SubCell"/>
</dbReference>
<dbReference type="InterPro" id="IPR045865">
    <property type="entry name" value="ACT-like_dom_sf"/>
</dbReference>
<dbReference type="PANTHER" id="PTHR34875">
    <property type="entry name" value="UPF0237 PROTEIN MJ1558"/>
    <property type="match status" value="1"/>
</dbReference>
<name>A0A6L7I184_9GAMM</name>
<keyword evidence="1" id="KW-0963">Cytoplasm</keyword>